<dbReference type="STRING" id="91360.SAMN05660330_02007"/>
<gene>
    <name evidence="1" type="ORF">SAMN05660330_02007</name>
</gene>
<sequence>MGLHGFVASPTGEDSWPEIRKYRLAIREASKKCCVIRDGLNICLILISDSIKVANKVATA</sequence>
<protein>
    <submittedName>
        <fullName evidence="1">Uncharacterized protein</fullName>
    </submittedName>
</protein>
<accession>A0A1H0QKF2</accession>
<keyword evidence="2" id="KW-1185">Reference proteome</keyword>
<dbReference type="Proteomes" id="UP000199073">
    <property type="component" value="Unassembled WGS sequence"/>
</dbReference>
<name>A0A1H0QKF2_9BACT</name>
<dbReference type="AlphaFoldDB" id="A0A1H0QKF2"/>
<organism evidence="1 2">
    <name type="scientific">Desulforhopalus singaporensis</name>
    <dbReference type="NCBI Taxonomy" id="91360"/>
    <lineage>
        <taxon>Bacteria</taxon>
        <taxon>Pseudomonadati</taxon>
        <taxon>Thermodesulfobacteriota</taxon>
        <taxon>Desulfobulbia</taxon>
        <taxon>Desulfobulbales</taxon>
        <taxon>Desulfocapsaceae</taxon>
        <taxon>Desulforhopalus</taxon>
    </lineage>
</organism>
<dbReference type="EMBL" id="FNJI01000012">
    <property type="protein sequence ID" value="SDP17861.1"/>
    <property type="molecule type" value="Genomic_DNA"/>
</dbReference>
<evidence type="ECO:0000313" key="2">
    <source>
        <dbReference type="Proteomes" id="UP000199073"/>
    </source>
</evidence>
<proteinExistence type="predicted"/>
<reference evidence="1 2" key="1">
    <citation type="submission" date="2016-10" db="EMBL/GenBank/DDBJ databases">
        <authorList>
            <person name="de Groot N.N."/>
        </authorList>
    </citation>
    <scope>NUCLEOTIDE SEQUENCE [LARGE SCALE GENOMIC DNA]</scope>
    <source>
        <strain evidence="1 2">DSM 12130</strain>
    </source>
</reference>
<evidence type="ECO:0000313" key="1">
    <source>
        <dbReference type="EMBL" id="SDP17861.1"/>
    </source>
</evidence>